<sequence>MPFADVDEAIRAIQADPSNLEAARALLANLSPTAAASVLQLVSKSGVLPPPMMSALSTFTNPSSSTSSSSQSHPRVQNQLSELLGQLASMDPKGSVLFRPKYYVKSSSSSYEQQQQNNRFYCGL</sequence>
<feature type="region of interest" description="Disordered" evidence="1">
    <location>
        <begin position="55"/>
        <end position="84"/>
    </location>
</feature>
<accession>A0A183EDH3</accession>
<name>A0A183EDH3_9BILA</name>
<dbReference type="OrthoDB" id="10623493at2759"/>
<evidence type="ECO:0000313" key="3">
    <source>
        <dbReference type="Proteomes" id="UP000271098"/>
    </source>
</evidence>
<organism evidence="4">
    <name type="scientific">Gongylonema pulchrum</name>
    <dbReference type="NCBI Taxonomy" id="637853"/>
    <lineage>
        <taxon>Eukaryota</taxon>
        <taxon>Metazoa</taxon>
        <taxon>Ecdysozoa</taxon>
        <taxon>Nematoda</taxon>
        <taxon>Chromadorea</taxon>
        <taxon>Rhabditida</taxon>
        <taxon>Spirurina</taxon>
        <taxon>Spiruromorpha</taxon>
        <taxon>Spiruroidea</taxon>
        <taxon>Gongylonematidae</taxon>
        <taxon>Gongylonema</taxon>
    </lineage>
</organism>
<proteinExistence type="predicted"/>
<evidence type="ECO:0000256" key="1">
    <source>
        <dbReference type="SAM" id="MobiDB-lite"/>
    </source>
</evidence>
<dbReference type="AlphaFoldDB" id="A0A183EDH3"/>
<reference evidence="4" key="1">
    <citation type="submission" date="2016-06" db="UniProtKB">
        <authorList>
            <consortium name="WormBaseParasite"/>
        </authorList>
    </citation>
    <scope>IDENTIFICATION</scope>
</reference>
<protein>
    <submittedName>
        <fullName evidence="4">CUE domain-containing protein</fullName>
    </submittedName>
</protein>
<dbReference type="WBParaSite" id="GPUH_0001903901-mRNA-1">
    <property type="protein sequence ID" value="GPUH_0001903901-mRNA-1"/>
    <property type="gene ID" value="GPUH_0001903901"/>
</dbReference>
<gene>
    <name evidence="2" type="ORF">GPUH_LOCUS19016</name>
</gene>
<dbReference type="Proteomes" id="UP000271098">
    <property type="component" value="Unassembled WGS sequence"/>
</dbReference>
<evidence type="ECO:0000313" key="2">
    <source>
        <dbReference type="EMBL" id="VDN32967.1"/>
    </source>
</evidence>
<evidence type="ECO:0000313" key="4">
    <source>
        <dbReference type="WBParaSite" id="GPUH_0001903901-mRNA-1"/>
    </source>
</evidence>
<keyword evidence="3" id="KW-1185">Reference proteome</keyword>
<feature type="compositionally biased region" description="Low complexity" evidence="1">
    <location>
        <begin position="57"/>
        <end position="72"/>
    </location>
</feature>
<dbReference type="EMBL" id="UYRT01087768">
    <property type="protein sequence ID" value="VDN32967.1"/>
    <property type="molecule type" value="Genomic_DNA"/>
</dbReference>
<reference evidence="2 3" key="2">
    <citation type="submission" date="2018-11" db="EMBL/GenBank/DDBJ databases">
        <authorList>
            <consortium name="Pathogen Informatics"/>
        </authorList>
    </citation>
    <scope>NUCLEOTIDE SEQUENCE [LARGE SCALE GENOMIC DNA]</scope>
</reference>